<sequence length="156" mass="16756">MLYSLTRSPQIPDVRTPFVVRSPSCRPAHTCTPRTQDSPIFTIPALQVIVQLMKQVMGECGVRPLRQGFPDYSLELPSSRGVGAAASLDIQRSGVVPSADAVPTRMSTSEDDSSNTQSSANGTDMSDGNTVRRPSWGADMDSSYTSDDDTDGGDRD</sequence>
<protein>
    <submittedName>
        <fullName evidence="2">Light-independent protochlorophyllide reductase subunit B</fullName>
    </submittedName>
</protein>
<reference evidence="2" key="1">
    <citation type="journal article" date="2014" name="PLoS ONE">
        <title>Transcriptome-Based Identification of ABC Transporters in the Western Tarnished Plant Bug Lygus hesperus.</title>
        <authorList>
            <person name="Hull J.J."/>
            <person name="Chaney K."/>
            <person name="Geib S.M."/>
            <person name="Fabrick J.A."/>
            <person name="Brent C.S."/>
            <person name="Walsh D."/>
            <person name="Lavine L.C."/>
        </authorList>
    </citation>
    <scope>NUCLEOTIDE SEQUENCE</scope>
</reference>
<organism evidence="2">
    <name type="scientific">Lygus hesperus</name>
    <name type="common">Western plant bug</name>
    <dbReference type="NCBI Taxonomy" id="30085"/>
    <lineage>
        <taxon>Eukaryota</taxon>
        <taxon>Metazoa</taxon>
        <taxon>Ecdysozoa</taxon>
        <taxon>Arthropoda</taxon>
        <taxon>Hexapoda</taxon>
        <taxon>Insecta</taxon>
        <taxon>Pterygota</taxon>
        <taxon>Neoptera</taxon>
        <taxon>Paraneoptera</taxon>
        <taxon>Hemiptera</taxon>
        <taxon>Heteroptera</taxon>
        <taxon>Panheteroptera</taxon>
        <taxon>Cimicomorpha</taxon>
        <taxon>Miridae</taxon>
        <taxon>Mirini</taxon>
        <taxon>Lygus</taxon>
    </lineage>
</organism>
<reference evidence="3" key="3">
    <citation type="journal article" date="2016" name="Gigascience">
        <title>De novo construction of an expanded transcriptome assembly for the western tarnished plant bug, Lygus hesperus.</title>
        <authorList>
            <person name="Tassone E.E."/>
            <person name="Geib S.M."/>
            <person name="Hall B."/>
            <person name="Fabrick J.A."/>
            <person name="Brent C.S."/>
            <person name="Hull J.J."/>
        </authorList>
    </citation>
    <scope>NUCLEOTIDE SEQUENCE</scope>
</reference>
<evidence type="ECO:0000256" key="1">
    <source>
        <dbReference type="SAM" id="MobiDB-lite"/>
    </source>
</evidence>
<feature type="compositionally biased region" description="Polar residues" evidence="1">
    <location>
        <begin position="114"/>
        <end position="129"/>
    </location>
</feature>
<accession>A0A0A9YQN1</accession>
<gene>
    <name evidence="2" type="primary">bchB_4</name>
    <name evidence="2" type="ORF">CM83_10466</name>
    <name evidence="3" type="ORF">g.13613</name>
</gene>
<dbReference type="EMBL" id="GBHO01009105">
    <property type="protein sequence ID" value="JAG34499.1"/>
    <property type="molecule type" value="Transcribed_RNA"/>
</dbReference>
<dbReference type="AlphaFoldDB" id="A0A0A9YQN1"/>
<reference evidence="2" key="2">
    <citation type="submission" date="2014-07" db="EMBL/GenBank/DDBJ databases">
        <authorList>
            <person name="Hull J."/>
        </authorList>
    </citation>
    <scope>NUCLEOTIDE SEQUENCE</scope>
</reference>
<proteinExistence type="predicted"/>
<feature type="compositionally biased region" description="Acidic residues" evidence="1">
    <location>
        <begin position="146"/>
        <end position="156"/>
    </location>
</feature>
<dbReference type="EMBL" id="GDHC01007699">
    <property type="protein sequence ID" value="JAQ10930.1"/>
    <property type="molecule type" value="Transcribed_RNA"/>
</dbReference>
<evidence type="ECO:0000313" key="3">
    <source>
        <dbReference type="EMBL" id="JAQ10930.1"/>
    </source>
</evidence>
<feature type="region of interest" description="Disordered" evidence="1">
    <location>
        <begin position="88"/>
        <end position="156"/>
    </location>
</feature>
<name>A0A0A9YQN1_LYGHE</name>
<evidence type="ECO:0000313" key="2">
    <source>
        <dbReference type="EMBL" id="JAG34499.1"/>
    </source>
</evidence>